<dbReference type="Proteomes" id="UP000266188">
    <property type="component" value="Unassembled WGS sequence"/>
</dbReference>
<sequence length="196" mass="20358">MSYYQGDGGYYPSQPSYSGQGSNLNEFTSALSHAQSHHGSSTDDDHSLFNSALSFLENRKSHYAEPSNNDIDEDKYMRAHQSLYSGQDDESHHDSDSLGAGAAMQALKHFTSGGSGGSDSGGLDKNKLIGMAMAQAGKLWDEKNGAGKASGDKQSAINSAAEAALKMYMKGQGGGIGGTGGPSTSGLMGLASKFLS</sequence>
<accession>A0A3A2ZUV8</accession>
<gene>
    <name evidence="3" type="ORF">PHISCL_00739</name>
</gene>
<dbReference type="PANTHER" id="PTHR39477">
    <property type="entry name" value="CHROMOSOME 8, WHOLE GENOME SHOTGUN SEQUENCE"/>
    <property type="match status" value="1"/>
</dbReference>
<feature type="domain" description="DUF7721" evidence="2">
    <location>
        <begin position="27"/>
        <end position="115"/>
    </location>
</feature>
<organism evidence="3 4">
    <name type="scientific">Aspergillus sclerotialis</name>
    <dbReference type="NCBI Taxonomy" id="2070753"/>
    <lineage>
        <taxon>Eukaryota</taxon>
        <taxon>Fungi</taxon>
        <taxon>Dikarya</taxon>
        <taxon>Ascomycota</taxon>
        <taxon>Pezizomycotina</taxon>
        <taxon>Eurotiomycetes</taxon>
        <taxon>Eurotiomycetidae</taxon>
        <taxon>Eurotiales</taxon>
        <taxon>Aspergillaceae</taxon>
        <taxon>Aspergillus</taxon>
        <taxon>Aspergillus subgen. Polypaecilum</taxon>
    </lineage>
</organism>
<evidence type="ECO:0000256" key="1">
    <source>
        <dbReference type="SAM" id="MobiDB-lite"/>
    </source>
</evidence>
<dbReference type="AlphaFoldDB" id="A0A3A2ZUV8"/>
<dbReference type="InterPro" id="IPR056138">
    <property type="entry name" value="DUF7721"/>
</dbReference>
<dbReference type="EMBL" id="MVGC01000012">
    <property type="protein sequence ID" value="RJE26932.1"/>
    <property type="molecule type" value="Genomic_DNA"/>
</dbReference>
<dbReference type="OrthoDB" id="2290255at2759"/>
<feature type="region of interest" description="Disordered" evidence="1">
    <location>
        <begin position="1"/>
        <end position="45"/>
    </location>
</feature>
<protein>
    <recommendedName>
        <fullName evidence="2">DUF7721 domain-containing protein</fullName>
    </recommendedName>
</protein>
<name>A0A3A2ZUV8_9EURO</name>
<reference evidence="4" key="1">
    <citation type="submission" date="2017-02" db="EMBL/GenBank/DDBJ databases">
        <authorList>
            <person name="Tafer H."/>
            <person name="Lopandic K."/>
        </authorList>
    </citation>
    <scope>NUCLEOTIDE SEQUENCE [LARGE SCALE GENOMIC DNA]</scope>
    <source>
        <strain evidence="4">CBS 366.77</strain>
    </source>
</reference>
<dbReference type="PANTHER" id="PTHR39477:SF1">
    <property type="entry name" value="BETA-FLANKING PROTEIN"/>
    <property type="match status" value="1"/>
</dbReference>
<feature type="compositionally biased region" description="Polar residues" evidence="1">
    <location>
        <begin position="13"/>
        <end position="34"/>
    </location>
</feature>
<evidence type="ECO:0000313" key="3">
    <source>
        <dbReference type="EMBL" id="RJE26932.1"/>
    </source>
</evidence>
<evidence type="ECO:0000259" key="2">
    <source>
        <dbReference type="Pfam" id="PF24845"/>
    </source>
</evidence>
<comment type="caution">
    <text evidence="3">The sequence shown here is derived from an EMBL/GenBank/DDBJ whole genome shotgun (WGS) entry which is preliminary data.</text>
</comment>
<evidence type="ECO:0000313" key="4">
    <source>
        <dbReference type="Proteomes" id="UP000266188"/>
    </source>
</evidence>
<dbReference type="Pfam" id="PF24845">
    <property type="entry name" value="DUF7721"/>
    <property type="match status" value="1"/>
</dbReference>
<proteinExistence type="predicted"/>
<keyword evidence="4" id="KW-1185">Reference proteome</keyword>